<dbReference type="Proteomes" id="UP001139319">
    <property type="component" value="Unassembled WGS sequence"/>
</dbReference>
<protein>
    <recommendedName>
        <fullName evidence="3">GTPase</fullName>
    </recommendedName>
</protein>
<evidence type="ECO:0000313" key="1">
    <source>
        <dbReference type="EMBL" id="MCP8899547.1"/>
    </source>
</evidence>
<comment type="caution">
    <text evidence="1">The sequence shown here is derived from an EMBL/GenBank/DDBJ whole genome shotgun (WGS) entry which is preliminary data.</text>
</comment>
<dbReference type="AlphaFoldDB" id="A0A9X2KTU1"/>
<gene>
    <name evidence="1" type="ORF">M6D89_09575</name>
</gene>
<keyword evidence="2" id="KW-1185">Reference proteome</keyword>
<evidence type="ECO:0008006" key="3">
    <source>
        <dbReference type="Google" id="ProtNLM"/>
    </source>
</evidence>
<reference evidence="1" key="2">
    <citation type="submission" date="2023-01" db="EMBL/GenBank/DDBJ databases">
        <title>Gilvimarinus xylanilyticus HB14 isolated from Caulerpa lentillifera aquaculture base in Hainan, China.</title>
        <authorList>
            <person name="Zhang Y.-J."/>
        </authorList>
    </citation>
    <scope>NUCLEOTIDE SEQUENCE</scope>
    <source>
        <strain evidence="1">HB14</strain>
    </source>
</reference>
<accession>A0A9X2KTU1</accession>
<evidence type="ECO:0000313" key="2">
    <source>
        <dbReference type="Proteomes" id="UP001139319"/>
    </source>
</evidence>
<proteinExistence type="predicted"/>
<reference evidence="1" key="1">
    <citation type="submission" date="2022-05" db="EMBL/GenBank/DDBJ databases">
        <authorList>
            <person name="Sun H.-N."/>
        </authorList>
    </citation>
    <scope>NUCLEOTIDE SEQUENCE</scope>
    <source>
        <strain evidence="1">HB14</strain>
    </source>
</reference>
<sequence>MSTTTLQELLARLRLPEPELKQLSFCKSPTPKSVSQWVDSLPLTQTSFVSAVLYSALPELARLKTDGDNHLQLLEIVRPAVQGCITGLTKTFLNQPIILPEPARKGATVAQALQKHLSNAYTCAVRDLLNGKGSDEARALAIHRAMTGLGHLLLRSYQLYTPTLSQVWRELNTLYQLAEMYNLTQVEVRDPLPHHKGIRTIEAAYARSLLLAAARPNQLRQTDLYNVYLALETLAPKAQLQTLAAEQASNLYSVMLDTANPPVYRSRLGLYNSDVVRQLDTTDVCDELARAQHSPEQLRALRLNSALDSHLISAWQKPAQRTFERHAGEGQLEVTIGLTHLHFYAADETPFNMFVGNPADLGVEGDNSGIFQKRSVKLKDRLDPGLVDPWGEAFDVAKPAFTDSKTSTANVEESIKRSTRLRYRGQHPIYSVDVVDVSAGGYCLEWQAESPPQLKAGEILGVREPGRQKWAIAAVRWVQQSRTASQLGIQLLAPQAQPAAAAIIQKTGAEAEYLRVLALPAQRLANRPASLLTNALSFREQQKIKLFLNGKLTTMQLTRRLFSTGSISQFAYKTLASADTQDRDTKEDFDSIWRN</sequence>
<organism evidence="1 2">
    <name type="scientific">Gilvimarinus xylanilyticus</name>
    <dbReference type="NCBI Taxonomy" id="2944139"/>
    <lineage>
        <taxon>Bacteria</taxon>
        <taxon>Pseudomonadati</taxon>
        <taxon>Pseudomonadota</taxon>
        <taxon>Gammaproteobacteria</taxon>
        <taxon>Cellvibrionales</taxon>
        <taxon>Cellvibrionaceae</taxon>
        <taxon>Gilvimarinus</taxon>
    </lineage>
</organism>
<dbReference type="RefSeq" id="WP_253967843.1">
    <property type="nucleotide sequence ID" value="NZ_JAMFTH010000002.1"/>
</dbReference>
<dbReference type="EMBL" id="JAMFTH010000002">
    <property type="protein sequence ID" value="MCP8899547.1"/>
    <property type="molecule type" value="Genomic_DNA"/>
</dbReference>
<name>A0A9X2KTU1_9GAMM</name>